<proteinExistence type="predicted"/>
<comment type="caution">
    <text evidence="2">The sequence shown here is derived from an EMBL/GenBank/DDBJ whole genome shotgun (WGS) entry which is preliminary data.</text>
</comment>
<evidence type="ECO:0000313" key="3">
    <source>
        <dbReference type="Proteomes" id="UP000554837"/>
    </source>
</evidence>
<dbReference type="PANTHER" id="PTHR12526">
    <property type="entry name" value="GLYCOSYLTRANSFERASE"/>
    <property type="match status" value="1"/>
</dbReference>
<dbReference type="EMBL" id="JACHHO010000002">
    <property type="protein sequence ID" value="MBB5204498.1"/>
    <property type="molecule type" value="Genomic_DNA"/>
</dbReference>
<keyword evidence="2" id="KW-0808">Transferase</keyword>
<dbReference type="Pfam" id="PF13692">
    <property type="entry name" value="Glyco_trans_1_4"/>
    <property type="match status" value="1"/>
</dbReference>
<dbReference type="GO" id="GO:0016757">
    <property type="term" value="F:glycosyltransferase activity"/>
    <property type="evidence" value="ECO:0007669"/>
    <property type="project" value="UniProtKB-ARBA"/>
</dbReference>
<organism evidence="2 3">
    <name type="scientific">Inhella inkyongensis</name>
    <dbReference type="NCBI Taxonomy" id="392593"/>
    <lineage>
        <taxon>Bacteria</taxon>
        <taxon>Pseudomonadati</taxon>
        <taxon>Pseudomonadota</taxon>
        <taxon>Betaproteobacteria</taxon>
        <taxon>Burkholderiales</taxon>
        <taxon>Sphaerotilaceae</taxon>
        <taxon>Inhella</taxon>
    </lineage>
</organism>
<dbReference type="Pfam" id="PF13579">
    <property type="entry name" value="Glyco_trans_4_4"/>
    <property type="match status" value="1"/>
</dbReference>
<dbReference type="PANTHER" id="PTHR12526:SF622">
    <property type="entry name" value="GLYCOSYLTRANSFERASE (GROUP I)"/>
    <property type="match status" value="1"/>
</dbReference>
<dbReference type="SUPFAM" id="SSF53756">
    <property type="entry name" value="UDP-Glycosyltransferase/glycogen phosphorylase"/>
    <property type="match status" value="1"/>
</dbReference>
<dbReference type="AlphaFoldDB" id="A0A840S4V1"/>
<dbReference type="CDD" id="cd03794">
    <property type="entry name" value="GT4_WbuB-like"/>
    <property type="match status" value="1"/>
</dbReference>
<evidence type="ECO:0000313" key="2">
    <source>
        <dbReference type="EMBL" id="MBB5204498.1"/>
    </source>
</evidence>
<dbReference type="RefSeq" id="WP_138855834.1">
    <property type="nucleotide sequence ID" value="NZ_CP040709.1"/>
</dbReference>
<keyword evidence="3" id="KW-1185">Reference proteome</keyword>
<dbReference type="Proteomes" id="UP000554837">
    <property type="component" value="Unassembled WGS sequence"/>
</dbReference>
<feature type="domain" description="Glycosyltransferase subfamily 4-like N-terminal" evidence="1">
    <location>
        <begin position="16"/>
        <end position="198"/>
    </location>
</feature>
<dbReference type="Gene3D" id="3.40.50.2000">
    <property type="entry name" value="Glycogen Phosphorylase B"/>
    <property type="match status" value="2"/>
</dbReference>
<dbReference type="OrthoDB" id="9787293at2"/>
<accession>A0A840S4V1</accession>
<name>A0A840S4V1_9BURK</name>
<gene>
    <name evidence="2" type="ORF">HNQ51_001812</name>
</gene>
<protein>
    <submittedName>
        <fullName evidence="2">Glycosyltransferase involved in cell wall biosynthesis</fullName>
    </submittedName>
</protein>
<sequence>MNILYLNHYAGSPRHGMEFRPYYLAREWVRLGHRVHMLAADHSHVRATQPPAGDELIDGIHYRWLPTPAYAGNGLGRVLNIWAFCRQVWARADALVAEMRPDVVIASSTYPMDFWVARRLARKAGARLVFEVHDLWPLSPIELSGMSPRHPFAVLCAWAERNAYAQADAVVSMLPKVAEHALAHGLPDLSRLHIVPNGIALDDWADEPESLRADLAAALAAARAAGHTVVGYAGSMGEPNALNVLLDAAERLRDRPLHFVLVGGGHLAAELRAQAQSRGLERVQFFAPIPKAQIPSFLAALDIAYIGWQRVPIYRFGIAPNKLMDYMMAGCAVLHSVQAGNDPVQDAACGLTVAPEDPEAVAQGLLQLAALAPEQRRAMGERGRAYVRAEHAYAVLAQRFLKACQHE</sequence>
<reference evidence="2 3" key="1">
    <citation type="submission" date="2020-08" db="EMBL/GenBank/DDBJ databases">
        <title>Genomic Encyclopedia of Type Strains, Phase IV (KMG-IV): sequencing the most valuable type-strain genomes for metagenomic binning, comparative biology and taxonomic classification.</title>
        <authorList>
            <person name="Goeker M."/>
        </authorList>
    </citation>
    <scope>NUCLEOTIDE SEQUENCE [LARGE SCALE GENOMIC DNA]</scope>
    <source>
        <strain evidence="2 3">DSM 23958</strain>
    </source>
</reference>
<evidence type="ECO:0000259" key="1">
    <source>
        <dbReference type="Pfam" id="PF13579"/>
    </source>
</evidence>
<dbReference type="InterPro" id="IPR028098">
    <property type="entry name" value="Glyco_trans_4-like_N"/>
</dbReference>